<keyword evidence="1" id="KW-0614">Plasmid</keyword>
<sequence>MFRRWSFVRITLNFLNSLKNLKEFSKEMGYSDSSYLSRYIKKNKIEGIISSKDLFFKKRELLLSEEAQKLIKCKLKKRMAEG</sequence>
<protein>
    <submittedName>
        <fullName evidence="1">Uncharacterized protein</fullName>
    </submittedName>
</protein>
<reference evidence="1" key="1">
    <citation type="submission" date="2016-02" db="EMBL/GenBank/DDBJ databases">
        <title>Genome of the avian spirochetosis agent Borrelia anserina Es.</title>
        <authorList>
            <person name="Elbir H."/>
            <person name="Sitlani P."/>
            <person name="Bergstroem S."/>
            <person name="Barbour A.G."/>
        </authorList>
    </citation>
    <scope>NUCLEOTIDE SEQUENCE [LARGE SCALE GENOMIC DNA]</scope>
    <source>
        <strain evidence="1">Es</strain>
        <plasmid evidence="1">cp5</plasmid>
    </source>
</reference>
<dbReference type="EMBL" id="CP014521">
    <property type="protein sequence ID" value="APR65421.1"/>
    <property type="molecule type" value="Genomic_DNA"/>
</dbReference>
<evidence type="ECO:0000313" key="1">
    <source>
        <dbReference type="EMBL" id="APR65421.1"/>
    </source>
</evidence>
<geneLocation type="plasmid" evidence="1 2">
    <name>cp5</name>
</geneLocation>
<organism evidence="1 2">
    <name type="scientific">Borrelia anserina Es</name>
    <dbReference type="NCBI Taxonomy" id="1365188"/>
    <lineage>
        <taxon>Bacteria</taxon>
        <taxon>Pseudomonadati</taxon>
        <taxon>Spirochaetota</taxon>
        <taxon>Spirochaetia</taxon>
        <taxon>Spirochaetales</taxon>
        <taxon>Borreliaceae</taxon>
        <taxon>Borrelia</taxon>
    </lineage>
</organism>
<gene>
    <name evidence="1" type="ORF">N187_D04</name>
</gene>
<dbReference type="Proteomes" id="UP000185502">
    <property type="component" value="Plasmid cp5"/>
</dbReference>
<keyword evidence="2" id="KW-1185">Reference proteome</keyword>
<accession>A0ABM6FVS3</accession>
<evidence type="ECO:0000313" key="2">
    <source>
        <dbReference type="Proteomes" id="UP000185502"/>
    </source>
</evidence>
<proteinExistence type="predicted"/>
<name>A0ABM6FVS3_BORAN</name>